<feature type="transmembrane region" description="Helical" evidence="6">
    <location>
        <begin position="782"/>
        <end position="803"/>
    </location>
</feature>
<keyword evidence="9" id="KW-1185">Reference proteome</keyword>
<feature type="transmembrane region" description="Helical" evidence="6">
    <location>
        <begin position="432"/>
        <end position="452"/>
    </location>
</feature>
<dbReference type="Gene3D" id="1.20.1640.10">
    <property type="entry name" value="Multidrug efflux transporter AcrB transmembrane domain"/>
    <property type="match status" value="2"/>
</dbReference>
<gene>
    <name evidence="8" type="ORF">VAE063_940264</name>
</gene>
<protein>
    <recommendedName>
        <fullName evidence="7">Membrane transport protein MMPL domain-containing protein</fullName>
    </recommendedName>
</protein>
<dbReference type="Proteomes" id="UP001152658">
    <property type="component" value="Unassembled WGS sequence"/>
</dbReference>
<evidence type="ECO:0000256" key="4">
    <source>
        <dbReference type="ARBA" id="ARBA00022989"/>
    </source>
</evidence>
<feature type="transmembrane region" description="Helical" evidence="6">
    <location>
        <begin position="715"/>
        <end position="736"/>
    </location>
</feature>
<evidence type="ECO:0000313" key="8">
    <source>
        <dbReference type="EMBL" id="CAH8225765.1"/>
    </source>
</evidence>
<feature type="transmembrane region" description="Helical" evidence="6">
    <location>
        <begin position="283"/>
        <end position="304"/>
    </location>
</feature>
<feature type="domain" description="Membrane transport protein MMPL" evidence="7">
    <location>
        <begin position="186"/>
        <end position="413"/>
    </location>
</feature>
<proteinExistence type="predicted"/>
<feature type="transmembrane region" description="Helical" evidence="6">
    <location>
        <begin position="662"/>
        <end position="682"/>
    </location>
</feature>
<evidence type="ECO:0000256" key="6">
    <source>
        <dbReference type="SAM" id="Phobius"/>
    </source>
</evidence>
<feature type="transmembrane region" description="Helical" evidence="6">
    <location>
        <begin position="257"/>
        <end position="276"/>
    </location>
</feature>
<keyword evidence="4 6" id="KW-1133">Transmembrane helix</keyword>
<feature type="transmembrane region" description="Helical" evidence="6">
    <location>
        <begin position="310"/>
        <end position="333"/>
    </location>
</feature>
<evidence type="ECO:0000256" key="5">
    <source>
        <dbReference type="ARBA" id="ARBA00023136"/>
    </source>
</evidence>
<evidence type="ECO:0000256" key="1">
    <source>
        <dbReference type="ARBA" id="ARBA00004651"/>
    </source>
</evidence>
<dbReference type="PANTHER" id="PTHR33406:SF13">
    <property type="entry name" value="MEMBRANE PROTEIN YDFJ"/>
    <property type="match status" value="1"/>
</dbReference>
<evidence type="ECO:0000256" key="3">
    <source>
        <dbReference type="ARBA" id="ARBA00022692"/>
    </source>
</evidence>
<feature type="transmembrane region" description="Helical" evidence="6">
    <location>
        <begin position="756"/>
        <end position="776"/>
    </location>
</feature>
<feature type="transmembrane region" description="Helical" evidence="6">
    <location>
        <begin position="385"/>
        <end position="411"/>
    </location>
</feature>
<keyword evidence="3 6" id="KW-0812">Transmembrane</keyword>
<dbReference type="SUPFAM" id="SSF82866">
    <property type="entry name" value="Multidrug efflux transporter AcrB transmembrane domain"/>
    <property type="match status" value="2"/>
</dbReference>
<dbReference type="PANTHER" id="PTHR33406">
    <property type="entry name" value="MEMBRANE PROTEIN MJ1562-RELATED"/>
    <property type="match status" value="1"/>
</dbReference>
<sequence length="817" mass="89544">MTNLANIVNKLFSLLNARPVWLASFIIIVTTFSAWYGQQHFKVNADLSSLVQQEGEWLDNLNEVNRLFPDNGNITVLVSGQNGQQAKTYTNQLAEAFSQQDIILDVFAPSSLTWFDQYALGFLPEDDLKLFMAQFKQSVAPAVLASQLPANRIEHYLALISQHDSADSALLEPLLTASQSNLVDWQQTMQSGLNTPKHFVITLAGAANNQQKNPNRAIIDNLNTTIASIPKPNGVEVSYTGQTALDFDEINDAENSIAFAGSASLVGLLLILTIGIRSLRVILACYVTVLIGLTWTFAAGLALIGHYSTISIVFMVMFIGLAVDFAIHLCLHIQEQRRGNPDNIVSTKLAIQHSIRPLSLCALSSAIGFMSFYPTAYTGLGELGVISALGMLLGLVATFVIVPVFFQLFGFPTNRSKESHSLSKRYGVRLHRYSRGIIVAVGVWFVLMLVGASQFKFDFSTLVLKNPDSASVVALNQLQQLGLGSSYQLHAIAEDEQQAQQWKQQLITQSSVSHVTIATDFLPQDWSARQSRLMQTLQLADLPAPLSYTEFKQSAIEKQWEGAEQLPDTLPDDTEQQLFSGLTGMMDSMQTSDNPGMDDLPAELLNRFVSDNGKFLVTITPKDDMTNVDNVARFISQVQAIAPNAVGRAVAEQQVGKIIVSAFQQAILLAIVLISLILMMAIRNKRDILLIFIPLILSSITTLGLMHWLGLSLNMANIIVIPLIFGLGVDNGIHIVNRFRKEGDIHAFFATSTPNATLVSCLSTLMTFGALIVAQHQGMHSIGVVLSIALSSILLFSLVLLPLTLEMTKPKQRDSIK</sequence>
<evidence type="ECO:0000259" key="7">
    <source>
        <dbReference type="Pfam" id="PF03176"/>
    </source>
</evidence>
<organism evidence="8 9">
    <name type="scientific">Vibrio aestuarianus</name>
    <dbReference type="NCBI Taxonomy" id="28171"/>
    <lineage>
        <taxon>Bacteria</taxon>
        <taxon>Pseudomonadati</taxon>
        <taxon>Pseudomonadota</taxon>
        <taxon>Gammaproteobacteria</taxon>
        <taxon>Vibrionales</taxon>
        <taxon>Vibrionaceae</taxon>
        <taxon>Vibrio</taxon>
    </lineage>
</organism>
<name>A0ABN8TTX1_9VIBR</name>
<keyword evidence="5 6" id="KW-0472">Membrane</keyword>
<evidence type="ECO:0000313" key="9">
    <source>
        <dbReference type="Proteomes" id="UP001152658"/>
    </source>
</evidence>
<evidence type="ECO:0000256" key="2">
    <source>
        <dbReference type="ARBA" id="ARBA00022475"/>
    </source>
</evidence>
<dbReference type="EMBL" id="CALYLK010000135">
    <property type="protein sequence ID" value="CAH8225765.1"/>
    <property type="molecule type" value="Genomic_DNA"/>
</dbReference>
<comment type="caution">
    <text evidence="8">The sequence shown here is derived from an EMBL/GenBank/DDBJ whole genome shotgun (WGS) entry which is preliminary data.</text>
</comment>
<feature type="transmembrane region" description="Helical" evidence="6">
    <location>
        <begin position="354"/>
        <end position="373"/>
    </location>
</feature>
<comment type="subcellular location">
    <subcellularLocation>
        <location evidence="1">Cell membrane</location>
        <topology evidence="1">Multi-pass membrane protein</topology>
    </subcellularLocation>
</comment>
<feature type="transmembrane region" description="Helical" evidence="6">
    <location>
        <begin position="689"/>
        <end position="709"/>
    </location>
</feature>
<accession>A0ABN8TTX1</accession>
<feature type="domain" description="Membrane transport protein MMPL" evidence="7">
    <location>
        <begin position="600"/>
        <end position="803"/>
    </location>
</feature>
<dbReference type="InterPro" id="IPR004869">
    <property type="entry name" value="MMPL_dom"/>
</dbReference>
<dbReference type="InterPro" id="IPR050545">
    <property type="entry name" value="Mycobact_MmpL"/>
</dbReference>
<reference evidence="8" key="1">
    <citation type="submission" date="2022-06" db="EMBL/GenBank/DDBJ databases">
        <authorList>
            <person name="Goudenege D."/>
            <person name="Le Roux F."/>
        </authorList>
    </citation>
    <scope>NUCLEOTIDE SEQUENCE</scope>
    <source>
        <strain evidence="8">12-063</strain>
    </source>
</reference>
<keyword evidence="2" id="KW-1003">Cell membrane</keyword>
<dbReference type="Pfam" id="PF03176">
    <property type="entry name" value="MMPL"/>
    <property type="match status" value="2"/>
</dbReference>
<feature type="transmembrane region" description="Helical" evidence="6">
    <location>
        <begin position="20"/>
        <end position="37"/>
    </location>
</feature>